<proteinExistence type="predicted"/>
<evidence type="ECO:0000313" key="1">
    <source>
        <dbReference type="EMBL" id="JAE18803.1"/>
    </source>
</evidence>
<accession>A0A0A9GDN7</accession>
<dbReference type="EMBL" id="GBRH01179093">
    <property type="protein sequence ID" value="JAE18803.1"/>
    <property type="molecule type" value="Transcribed_RNA"/>
</dbReference>
<name>A0A0A9GDN7_ARUDO</name>
<reference evidence="1" key="1">
    <citation type="submission" date="2014-09" db="EMBL/GenBank/DDBJ databases">
        <authorList>
            <person name="Magalhaes I.L.F."/>
            <person name="Oliveira U."/>
            <person name="Santos F.R."/>
            <person name="Vidigal T.H.D.A."/>
            <person name="Brescovit A.D."/>
            <person name="Santos A.J."/>
        </authorList>
    </citation>
    <scope>NUCLEOTIDE SEQUENCE</scope>
    <source>
        <tissue evidence="1">Shoot tissue taken approximately 20 cm above the soil surface</tissue>
    </source>
</reference>
<organism evidence="1">
    <name type="scientific">Arundo donax</name>
    <name type="common">Giant reed</name>
    <name type="synonym">Donax arundinaceus</name>
    <dbReference type="NCBI Taxonomy" id="35708"/>
    <lineage>
        <taxon>Eukaryota</taxon>
        <taxon>Viridiplantae</taxon>
        <taxon>Streptophyta</taxon>
        <taxon>Embryophyta</taxon>
        <taxon>Tracheophyta</taxon>
        <taxon>Spermatophyta</taxon>
        <taxon>Magnoliopsida</taxon>
        <taxon>Liliopsida</taxon>
        <taxon>Poales</taxon>
        <taxon>Poaceae</taxon>
        <taxon>PACMAD clade</taxon>
        <taxon>Arundinoideae</taxon>
        <taxon>Arundineae</taxon>
        <taxon>Arundo</taxon>
    </lineage>
</organism>
<reference evidence="1" key="2">
    <citation type="journal article" date="2015" name="Data Brief">
        <title>Shoot transcriptome of the giant reed, Arundo donax.</title>
        <authorList>
            <person name="Barrero R.A."/>
            <person name="Guerrero F.D."/>
            <person name="Moolhuijzen P."/>
            <person name="Goolsby J.A."/>
            <person name="Tidwell J."/>
            <person name="Bellgard S.E."/>
            <person name="Bellgard M.I."/>
        </authorList>
    </citation>
    <scope>NUCLEOTIDE SEQUENCE</scope>
    <source>
        <tissue evidence="1">Shoot tissue taken approximately 20 cm above the soil surface</tissue>
    </source>
</reference>
<protein>
    <submittedName>
        <fullName evidence="1">Uncharacterized protein</fullName>
    </submittedName>
</protein>
<dbReference type="AlphaFoldDB" id="A0A0A9GDN7"/>
<sequence length="36" mass="4187">MFANLPSWNHLDCAPFCFYFKCWAATEANGSPVHFY</sequence>